<proteinExistence type="predicted"/>
<sequence length="888" mass="100909">MLKKLFYKKHAFKKKRGTQSTSVPVLVSDASVADLQHHFKSCPSKKNATFQINTLRFIDPPKDSPPCSPRLSPRSSTDNGSLNNFLPRDAIRICLPKKPTRICIPKESPRICFIKEPPVDVPVTCPRLGRTGSKSSLNNFLPKESPKSCLPRKRCKFCSKPKKTSFKDGCVQSVELVSSDDTDKCECMQELYFNDEAKRSGGSSPRGQTCKERNSDIVKLQPECSLEALKRIIKEKKRRSCEKDPKDSGATSSLAESASATCDASATYYHNKLLATLQILQNKEETIRVQADSLAVAEERIATLTERANELKKELDRKTKEYSALRKTVECCKPQQVDACFVTDRPMEDQTDIVSTLQNNLSVIEDLYRECFYETAKQENLIEMLRSSYLDVRVMDKQKADQIGHLQTVINSQQWSLERCQDIALEVDGLKMEISNFLNSSSSTNNDSGMWERSEESYAPALPGVQDDLQDVREQLLRLQDILAYDSCTCGFNEENMKWKKKAESLEIKVAELRGKLCELECSLATKWDTDAKFKADIESKDQELERIREQLVRTQNSSREQSSTVESMSVQLGQTKALLSEKTTEVTELRKENESQMHTITNLKEELAKADQIIKENCKMRSEVAYLTTQVSLWRSQLDESKRRVHALEADLGRTRAHAQHIDECYREKASKVAELQAHLEAAHARGTALCGEARRAVCGVRVWMRRMRDKHREKDAILKEKEGIIAVLRRSLEERQNDSQLTSASENTASCSKCLSSRDVHSFCSKTGRERQRQFPATSANEMPSCSSTPTSTPMRLRKKPCGNNYLWMCDEEMQAPTRRDAGSDAGHDTFCRHTNTERDVRHVRLTLDRAPRDVSPTEDLLLRVEQLSEALADGSRRWGRPRDKR</sequence>
<evidence type="ECO:0000313" key="2">
    <source>
        <dbReference type="Proteomes" id="UP001231649"/>
    </source>
</evidence>
<accession>A0ACC2R0P6</accession>
<gene>
    <name evidence="1" type="ORF">PYW08_001347</name>
</gene>
<dbReference type="Proteomes" id="UP001231649">
    <property type="component" value="Chromosome 10"/>
</dbReference>
<dbReference type="EMBL" id="CM056786">
    <property type="protein sequence ID" value="KAJ8729766.1"/>
    <property type="molecule type" value="Genomic_DNA"/>
</dbReference>
<evidence type="ECO:0000313" key="1">
    <source>
        <dbReference type="EMBL" id="KAJ8729766.1"/>
    </source>
</evidence>
<name>A0ACC2R0P6_9NEOP</name>
<reference evidence="1" key="1">
    <citation type="submission" date="2023-03" db="EMBL/GenBank/DDBJ databases">
        <title>Chromosome-level genomes of two armyworms, Mythimna separata and Mythimna loreyi, provide insights into the biosynthesis and reception of sex pheromones.</title>
        <authorList>
            <person name="Zhao H."/>
        </authorList>
    </citation>
    <scope>NUCLEOTIDE SEQUENCE</scope>
    <source>
        <strain evidence="1">BeijingLab</strain>
    </source>
</reference>
<organism evidence="1 2">
    <name type="scientific">Mythimna loreyi</name>
    <dbReference type="NCBI Taxonomy" id="667449"/>
    <lineage>
        <taxon>Eukaryota</taxon>
        <taxon>Metazoa</taxon>
        <taxon>Ecdysozoa</taxon>
        <taxon>Arthropoda</taxon>
        <taxon>Hexapoda</taxon>
        <taxon>Insecta</taxon>
        <taxon>Pterygota</taxon>
        <taxon>Neoptera</taxon>
        <taxon>Endopterygota</taxon>
        <taxon>Lepidoptera</taxon>
        <taxon>Glossata</taxon>
        <taxon>Ditrysia</taxon>
        <taxon>Noctuoidea</taxon>
        <taxon>Noctuidae</taxon>
        <taxon>Noctuinae</taxon>
        <taxon>Hadenini</taxon>
        <taxon>Mythimna</taxon>
    </lineage>
</organism>
<comment type="caution">
    <text evidence="1">The sequence shown here is derived from an EMBL/GenBank/DDBJ whole genome shotgun (WGS) entry which is preliminary data.</text>
</comment>
<protein>
    <submittedName>
        <fullName evidence="1">Uncharacterized protein</fullName>
    </submittedName>
</protein>
<keyword evidence="2" id="KW-1185">Reference proteome</keyword>